<dbReference type="PROSITE" id="PS50102">
    <property type="entry name" value="RRM"/>
    <property type="match status" value="1"/>
</dbReference>
<dbReference type="Proteomes" id="UP001054945">
    <property type="component" value="Unassembled WGS sequence"/>
</dbReference>
<dbReference type="SUPFAM" id="SSF54928">
    <property type="entry name" value="RNA-binding domain, RBD"/>
    <property type="match status" value="1"/>
</dbReference>
<evidence type="ECO:0000259" key="5">
    <source>
        <dbReference type="PROSITE" id="PS50102"/>
    </source>
</evidence>
<dbReference type="InterPro" id="IPR012677">
    <property type="entry name" value="Nucleotide-bd_a/b_plait_sf"/>
</dbReference>
<evidence type="ECO:0000256" key="2">
    <source>
        <dbReference type="ARBA" id="ARBA00022884"/>
    </source>
</evidence>
<dbReference type="AlphaFoldDB" id="A0AAV4N8L4"/>
<name>A0AAV4N8L4_CAEEX</name>
<gene>
    <name evidence="6" type="ORF">CEXT_552491</name>
</gene>
<proteinExistence type="predicted"/>
<dbReference type="SMART" id="SM00360">
    <property type="entry name" value="RRM"/>
    <property type="match status" value="1"/>
</dbReference>
<protein>
    <recommendedName>
        <fullName evidence="5">RRM domain-containing protein</fullName>
    </recommendedName>
</protein>
<dbReference type="InterPro" id="IPR000504">
    <property type="entry name" value="RRM_dom"/>
</dbReference>
<feature type="region of interest" description="Disordered" evidence="4">
    <location>
        <begin position="28"/>
        <end position="91"/>
    </location>
</feature>
<reference evidence="6 7" key="1">
    <citation type="submission" date="2021-06" db="EMBL/GenBank/DDBJ databases">
        <title>Caerostris extrusa draft genome.</title>
        <authorList>
            <person name="Kono N."/>
            <person name="Arakawa K."/>
        </authorList>
    </citation>
    <scope>NUCLEOTIDE SEQUENCE [LARGE SCALE GENOMIC DNA]</scope>
</reference>
<accession>A0AAV4N8L4</accession>
<dbReference type="EMBL" id="BPLR01002995">
    <property type="protein sequence ID" value="GIX80036.1"/>
    <property type="molecule type" value="Genomic_DNA"/>
</dbReference>
<comment type="caution">
    <text evidence="6">The sequence shown here is derived from an EMBL/GenBank/DDBJ whole genome shotgun (WGS) entry which is preliminary data.</text>
</comment>
<dbReference type="InterPro" id="IPR035979">
    <property type="entry name" value="RBD_domain_sf"/>
</dbReference>
<evidence type="ECO:0000313" key="6">
    <source>
        <dbReference type="EMBL" id="GIX80036.1"/>
    </source>
</evidence>
<dbReference type="GO" id="GO:0003723">
    <property type="term" value="F:RNA binding"/>
    <property type="evidence" value="ECO:0007669"/>
    <property type="project" value="UniProtKB-UniRule"/>
</dbReference>
<sequence>MHVSVTPIAFEKMSEILHGPVAILPPPPPMALLQTPPDQERPLRRPLLPQVPDRELGPDFPQGIRPRPGFPRGERPRMDGPYPGGRPPMERPMRHPHGRMRGPFPNRPLFFNGPSAQTSDPVCFGAPGCVVSVNNLHFRATLENVLEFFKDYKLSKDSVIRRFNENKQVTGEARVAFQSPRDAQKAVRELNHKSIMGRSLSLALL</sequence>
<evidence type="ECO:0000256" key="1">
    <source>
        <dbReference type="ARBA" id="ARBA00022737"/>
    </source>
</evidence>
<dbReference type="Pfam" id="PF00076">
    <property type="entry name" value="RRM_1"/>
    <property type="match status" value="1"/>
</dbReference>
<keyword evidence="7" id="KW-1185">Reference proteome</keyword>
<keyword evidence="2 3" id="KW-0694">RNA-binding</keyword>
<keyword evidence="1" id="KW-0677">Repeat</keyword>
<dbReference type="InterPro" id="IPR050666">
    <property type="entry name" value="ESRP"/>
</dbReference>
<dbReference type="PANTHER" id="PTHR13976">
    <property type="entry name" value="HETEROGENEOUS NUCLEAR RIBONUCLEOPROTEIN-RELATED"/>
    <property type="match status" value="1"/>
</dbReference>
<evidence type="ECO:0000256" key="4">
    <source>
        <dbReference type="SAM" id="MobiDB-lite"/>
    </source>
</evidence>
<evidence type="ECO:0000313" key="7">
    <source>
        <dbReference type="Proteomes" id="UP001054945"/>
    </source>
</evidence>
<dbReference type="Gene3D" id="3.30.70.330">
    <property type="match status" value="1"/>
</dbReference>
<feature type="domain" description="RRM" evidence="5">
    <location>
        <begin position="129"/>
        <end position="205"/>
    </location>
</feature>
<feature type="compositionally biased region" description="Low complexity" evidence="4">
    <location>
        <begin position="61"/>
        <end position="71"/>
    </location>
</feature>
<evidence type="ECO:0000256" key="3">
    <source>
        <dbReference type="PROSITE-ProRule" id="PRU00176"/>
    </source>
</evidence>
<organism evidence="6 7">
    <name type="scientific">Caerostris extrusa</name>
    <name type="common">Bark spider</name>
    <name type="synonym">Caerostris bankana</name>
    <dbReference type="NCBI Taxonomy" id="172846"/>
    <lineage>
        <taxon>Eukaryota</taxon>
        <taxon>Metazoa</taxon>
        <taxon>Ecdysozoa</taxon>
        <taxon>Arthropoda</taxon>
        <taxon>Chelicerata</taxon>
        <taxon>Arachnida</taxon>
        <taxon>Araneae</taxon>
        <taxon>Araneomorphae</taxon>
        <taxon>Entelegynae</taxon>
        <taxon>Araneoidea</taxon>
        <taxon>Araneidae</taxon>
        <taxon>Caerostris</taxon>
    </lineage>
</organism>